<feature type="compositionally biased region" description="Acidic residues" evidence="1">
    <location>
        <begin position="75"/>
        <end position="111"/>
    </location>
</feature>
<feature type="compositionally biased region" description="Basic and acidic residues" evidence="1">
    <location>
        <begin position="49"/>
        <end position="60"/>
    </location>
</feature>
<feature type="compositionally biased region" description="Polar residues" evidence="1">
    <location>
        <begin position="170"/>
        <end position="190"/>
    </location>
</feature>
<dbReference type="Pfam" id="PF07423">
    <property type="entry name" value="DUF1510"/>
    <property type="match status" value="1"/>
</dbReference>
<evidence type="ECO:0000313" key="4">
    <source>
        <dbReference type="EMBL" id="MBK3493363.1"/>
    </source>
</evidence>
<dbReference type="Proteomes" id="UP000618943">
    <property type="component" value="Unassembled WGS sequence"/>
</dbReference>
<dbReference type="EMBL" id="JAEOAH010000001">
    <property type="protein sequence ID" value="MBK3493363.1"/>
    <property type="molecule type" value="Genomic_DNA"/>
</dbReference>
<proteinExistence type="predicted"/>
<keyword evidence="2" id="KW-0472">Membrane</keyword>
<evidence type="ECO:0000256" key="2">
    <source>
        <dbReference type="SAM" id="Phobius"/>
    </source>
</evidence>
<feature type="domain" description="DUF1510" evidence="3">
    <location>
        <begin position="166"/>
        <end position="260"/>
    </location>
</feature>
<comment type="caution">
    <text evidence="4">The sequence shown here is derived from an EMBL/GenBank/DDBJ whole genome shotgun (WGS) entry which is preliminary data.</text>
</comment>
<evidence type="ECO:0000259" key="3">
    <source>
        <dbReference type="Pfam" id="PF07423"/>
    </source>
</evidence>
<feature type="region of interest" description="Disordered" evidence="1">
    <location>
        <begin position="1"/>
        <end position="20"/>
    </location>
</feature>
<feature type="compositionally biased region" description="Basic and acidic residues" evidence="1">
    <location>
        <begin position="142"/>
        <end position="169"/>
    </location>
</feature>
<accession>A0ABS1H1T7</accession>
<dbReference type="RefSeq" id="WP_200747491.1">
    <property type="nucleotide sequence ID" value="NZ_JAEOAH010000001.1"/>
</dbReference>
<keyword evidence="2" id="KW-1133">Transmembrane helix</keyword>
<name>A0ABS1H1T7_9BACL</name>
<keyword evidence="5" id="KW-1185">Reference proteome</keyword>
<feature type="compositionally biased region" description="Low complexity" evidence="1">
    <location>
        <begin position="128"/>
        <end position="141"/>
    </location>
</feature>
<reference evidence="4 5" key="1">
    <citation type="submission" date="2020-12" db="EMBL/GenBank/DDBJ databases">
        <title>YIM B01967 draft genome.</title>
        <authorList>
            <person name="Yan X."/>
        </authorList>
    </citation>
    <scope>NUCLEOTIDE SEQUENCE [LARGE SCALE GENOMIC DNA]</scope>
    <source>
        <strain evidence="4 5">YIM B01967</strain>
    </source>
</reference>
<keyword evidence="2" id="KW-0812">Transmembrane</keyword>
<feature type="region of interest" description="Disordered" evidence="1">
    <location>
        <begin position="49"/>
        <end position="194"/>
    </location>
</feature>
<protein>
    <submittedName>
        <fullName evidence="4">YrrS family protein</fullName>
    </submittedName>
</protein>
<evidence type="ECO:0000313" key="5">
    <source>
        <dbReference type="Proteomes" id="UP000618943"/>
    </source>
</evidence>
<sequence length="267" mass="29534">MADTKRRYNPQPNRPQGKKKKMDKVLNGLIGVVVLLILVVAAMIIIGGKSDDNDSAKENITKQPETTVTQKPAEEDTEEPEEQEEPEEPVVTEEDKKDDDEDINDADETTTEENKGDSAIVDSEDKTQTNSDASSNNNSTSSEDKTNSATAEKESSKDPVVKEVIKDSNWKPTATAQKDSEGAHNSNYDKNSTDWKEKITTLSTTTGLAENDMIVWYIKNGGSPDTAIGIVSSNDKKDKYRVNMKWVKNKGWKPTKMEVLNTLTGAY</sequence>
<gene>
    <name evidence="4" type="ORF">JFL43_00455</name>
</gene>
<evidence type="ECO:0000256" key="1">
    <source>
        <dbReference type="SAM" id="MobiDB-lite"/>
    </source>
</evidence>
<dbReference type="InterPro" id="IPR009988">
    <property type="entry name" value="DUF1510"/>
</dbReference>
<organism evidence="4 5">
    <name type="scientific">Viridibacillus soli</name>
    <dbReference type="NCBI Taxonomy" id="2798301"/>
    <lineage>
        <taxon>Bacteria</taxon>
        <taxon>Bacillati</taxon>
        <taxon>Bacillota</taxon>
        <taxon>Bacilli</taxon>
        <taxon>Bacillales</taxon>
        <taxon>Caryophanaceae</taxon>
        <taxon>Viridibacillus</taxon>
    </lineage>
</organism>
<feature type="transmembrane region" description="Helical" evidence="2">
    <location>
        <begin position="25"/>
        <end position="46"/>
    </location>
</feature>